<feature type="binding site" evidence="1">
    <location>
        <position position="381"/>
    </location>
    <ligand>
        <name>Zn(2+)</name>
        <dbReference type="ChEBI" id="CHEBI:29105"/>
    </ligand>
</feature>
<comment type="caution">
    <text evidence="2">The sequence shown here is derived from an EMBL/GenBank/DDBJ whole genome shotgun (WGS) entry which is preliminary data.</text>
</comment>
<evidence type="ECO:0000313" key="2">
    <source>
        <dbReference type="EMBL" id="KAK6992852.1"/>
    </source>
</evidence>
<keyword evidence="3" id="KW-1185">Reference proteome</keyword>
<evidence type="ECO:0000313" key="3">
    <source>
        <dbReference type="Proteomes" id="UP001362999"/>
    </source>
</evidence>
<feature type="binding site" evidence="1">
    <location>
        <position position="382"/>
    </location>
    <ligand>
        <name>Zn(2+)</name>
        <dbReference type="ChEBI" id="CHEBI:29105"/>
    </ligand>
</feature>
<keyword evidence="1" id="KW-0479">Metal-binding</keyword>
<dbReference type="GO" id="GO:0046872">
    <property type="term" value="F:metal ion binding"/>
    <property type="evidence" value="ECO:0007669"/>
    <property type="project" value="UniProtKB-KW"/>
</dbReference>
<name>A0AAV9ZVQ6_9AGAR</name>
<dbReference type="PANTHER" id="PTHR12736">
    <property type="entry name" value="LANC-LIKE PROTEIN"/>
    <property type="match status" value="1"/>
</dbReference>
<dbReference type="PRINTS" id="PR01950">
    <property type="entry name" value="LANCSUPER"/>
</dbReference>
<dbReference type="Pfam" id="PF05147">
    <property type="entry name" value="LANC_like"/>
    <property type="match status" value="1"/>
</dbReference>
<dbReference type="EMBL" id="JAWWNJ010000106">
    <property type="protein sequence ID" value="KAK6992852.1"/>
    <property type="molecule type" value="Genomic_DNA"/>
</dbReference>
<evidence type="ECO:0000256" key="1">
    <source>
        <dbReference type="PIRSR" id="PIRSR607822-1"/>
    </source>
</evidence>
<sequence length="497" mass="53701">MPSQPLRYIRHTNTPPSDFQPARRDIETALSAEVKHVQDHVSKIRKTGSVYVGITGAALMAQHLANAPLERLAGLSPAELLPFADFRLTHALSFSPTSLSNPSAGSHSSFLETAVGIATLILMRAIEHVIATGSVSTSTFNDSWSACIQLLTSAASMTLSEDRRQDDGDDSGCEVLYGRAGLLYALLRLRSLTKREDINAADAETAELLSKIRAICSEYQLQLLAQSIIIRGQRGAAMYQQDMAGTAYPTPPLMWSWHGKRYLGAAHGLAGILHMLLLCPEDVILPYMDSILLTVEWLIGCQDIEGNWPAAAPTGHPTGTTKELVQWCHGATGVILLLCTVLRCATTSSATPLLGKVIGAVQAGASLVYRHGLLSKGVGLCHGVGGSVFALLAVSDLLDPARKAIKTKTNAIPSKETNYYLSRAVHLAQLATTHESFVARGDMRVPDHPWSLYEGMAGMCCAWAEVLRRLTLPEGRPCERSYMPGFDDVNGDTWASW</sequence>
<dbReference type="AlphaFoldDB" id="A0AAV9ZVQ6"/>
<dbReference type="SMART" id="SM01260">
    <property type="entry name" value="LANC_like"/>
    <property type="match status" value="1"/>
</dbReference>
<proteinExistence type="predicted"/>
<dbReference type="GO" id="GO:0005886">
    <property type="term" value="C:plasma membrane"/>
    <property type="evidence" value="ECO:0007669"/>
    <property type="project" value="TreeGrafter"/>
</dbReference>
<dbReference type="InterPro" id="IPR012341">
    <property type="entry name" value="6hp_glycosidase-like_sf"/>
</dbReference>
<keyword evidence="1" id="KW-0862">Zinc</keyword>
<dbReference type="CDD" id="cd04794">
    <property type="entry name" value="euk_LANCL"/>
    <property type="match status" value="1"/>
</dbReference>
<dbReference type="GO" id="GO:0031179">
    <property type="term" value="P:peptide modification"/>
    <property type="evidence" value="ECO:0007669"/>
    <property type="project" value="InterPro"/>
</dbReference>
<reference evidence="2 3" key="1">
    <citation type="journal article" date="2024" name="J Genomics">
        <title>Draft genome sequencing and assembly of Favolaschia claudopus CIRM-BRFM 2984 isolated from oak limbs.</title>
        <authorList>
            <person name="Navarro D."/>
            <person name="Drula E."/>
            <person name="Chaduli D."/>
            <person name="Cazenave R."/>
            <person name="Ahrendt S."/>
            <person name="Wang J."/>
            <person name="Lipzen A."/>
            <person name="Daum C."/>
            <person name="Barry K."/>
            <person name="Grigoriev I.V."/>
            <person name="Favel A."/>
            <person name="Rosso M.N."/>
            <person name="Martin F."/>
        </authorList>
    </citation>
    <scope>NUCLEOTIDE SEQUENCE [LARGE SCALE GENOMIC DNA]</scope>
    <source>
        <strain evidence="2 3">CIRM-BRFM 2984</strain>
    </source>
</reference>
<dbReference type="GO" id="GO:0005975">
    <property type="term" value="P:carbohydrate metabolic process"/>
    <property type="evidence" value="ECO:0007669"/>
    <property type="project" value="InterPro"/>
</dbReference>
<dbReference type="Gene3D" id="1.50.10.10">
    <property type="match status" value="1"/>
</dbReference>
<feature type="binding site" evidence="1">
    <location>
        <position position="328"/>
    </location>
    <ligand>
        <name>Zn(2+)</name>
        <dbReference type="ChEBI" id="CHEBI:29105"/>
    </ligand>
</feature>
<dbReference type="SUPFAM" id="SSF158745">
    <property type="entry name" value="LanC-like"/>
    <property type="match status" value="1"/>
</dbReference>
<protein>
    <submittedName>
        <fullName evidence="2">Lanthionine synthetase c family protein</fullName>
    </submittedName>
</protein>
<dbReference type="InterPro" id="IPR007822">
    <property type="entry name" value="LANC-like"/>
</dbReference>
<dbReference type="Proteomes" id="UP001362999">
    <property type="component" value="Unassembled WGS sequence"/>
</dbReference>
<gene>
    <name evidence="2" type="ORF">R3P38DRAFT_2738835</name>
</gene>
<dbReference type="PANTHER" id="PTHR12736:SF7">
    <property type="entry name" value="LANC-LIKE PROTEIN 3"/>
    <property type="match status" value="1"/>
</dbReference>
<organism evidence="2 3">
    <name type="scientific">Favolaschia claudopus</name>
    <dbReference type="NCBI Taxonomy" id="2862362"/>
    <lineage>
        <taxon>Eukaryota</taxon>
        <taxon>Fungi</taxon>
        <taxon>Dikarya</taxon>
        <taxon>Basidiomycota</taxon>
        <taxon>Agaricomycotina</taxon>
        <taxon>Agaricomycetes</taxon>
        <taxon>Agaricomycetidae</taxon>
        <taxon>Agaricales</taxon>
        <taxon>Marasmiineae</taxon>
        <taxon>Mycenaceae</taxon>
        <taxon>Favolaschia</taxon>
    </lineage>
</organism>
<accession>A0AAV9ZVQ6</accession>